<feature type="region of interest" description="Disordered" evidence="1">
    <location>
        <begin position="158"/>
        <end position="216"/>
    </location>
</feature>
<dbReference type="InterPro" id="IPR039512">
    <property type="entry name" value="RCHY1_zinc-ribbon"/>
</dbReference>
<name>A0A5C6G196_METRR</name>
<feature type="compositionally biased region" description="Acidic residues" evidence="1">
    <location>
        <begin position="168"/>
        <end position="210"/>
    </location>
</feature>
<evidence type="ECO:0000259" key="2">
    <source>
        <dbReference type="Pfam" id="PF14599"/>
    </source>
</evidence>
<evidence type="ECO:0000313" key="4">
    <source>
        <dbReference type="Proteomes" id="UP000317257"/>
    </source>
</evidence>
<dbReference type="AlphaFoldDB" id="A0A5C6G196"/>
<sequence length="216" mass="23815">MGTQFRNLDVAILSQPMPPEFRDTKATVLCNDCSGKCVVPYHWLGLKCSICQSYNTVELQIHGQGTQELQTAAERADATASVQQSAEIQRSAITPPATSSRAENWISNRRRHSSLGIELQHRASDRFARSFSPLESSADSHLAQIAADIDSDDDILGFWRGNRSQQDETGDEGEDGLSVDSDSDQDSDLDIGVDEDDDDDDDDDDDEDDILLIGHR</sequence>
<dbReference type="PANTHER" id="PTHR21319">
    <property type="entry name" value="RING FINGER AND CHY ZINC FINGER DOMAIN-CONTAINING PROTEIN 1"/>
    <property type="match status" value="1"/>
</dbReference>
<accession>A0A5C6G196</accession>
<dbReference type="PANTHER" id="PTHR21319:SF0">
    <property type="entry name" value="AND RING FINGER DOMAIN PROTEIN, PUTATIVE (AFU_ORTHOLOGUE AFUA_1G08900)-RELATED"/>
    <property type="match status" value="1"/>
</dbReference>
<dbReference type="GO" id="GO:0016567">
    <property type="term" value="P:protein ubiquitination"/>
    <property type="evidence" value="ECO:0007669"/>
    <property type="project" value="TreeGrafter"/>
</dbReference>
<evidence type="ECO:0000313" key="3">
    <source>
        <dbReference type="EMBL" id="TWU71630.1"/>
    </source>
</evidence>
<gene>
    <name evidence="3" type="ORF">ED733_001556</name>
</gene>
<proteinExistence type="predicted"/>
<dbReference type="Proteomes" id="UP000317257">
    <property type="component" value="Unassembled WGS sequence"/>
</dbReference>
<dbReference type="Gene3D" id="2.20.28.10">
    <property type="match status" value="1"/>
</dbReference>
<dbReference type="Pfam" id="PF14599">
    <property type="entry name" value="zinc_ribbon_6"/>
    <property type="match status" value="1"/>
</dbReference>
<comment type="caution">
    <text evidence="3">The sequence shown here is derived from an EMBL/GenBank/DDBJ whole genome shotgun (WGS) entry which is preliminary data.</text>
</comment>
<dbReference type="EMBL" id="SBHS01000040">
    <property type="protein sequence ID" value="TWU71630.1"/>
    <property type="molecule type" value="Genomic_DNA"/>
</dbReference>
<organism evidence="3 4">
    <name type="scientific">Metarhizium rileyi (strain RCEF 4871)</name>
    <name type="common">Nomuraea rileyi</name>
    <dbReference type="NCBI Taxonomy" id="1649241"/>
    <lineage>
        <taxon>Eukaryota</taxon>
        <taxon>Fungi</taxon>
        <taxon>Dikarya</taxon>
        <taxon>Ascomycota</taxon>
        <taxon>Pezizomycotina</taxon>
        <taxon>Sordariomycetes</taxon>
        <taxon>Hypocreomycetidae</taxon>
        <taxon>Hypocreales</taxon>
        <taxon>Clavicipitaceae</taxon>
        <taxon>Metarhizium</taxon>
    </lineage>
</organism>
<dbReference type="GO" id="GO:0005634">
    <property type="term" value="C:nucleus"/>
    <property type="evidence" value="ECO:0007669"/>
    <property type="project" value="TreeGrafter"/>
</dbReference>
<protein>
    <recommendedName>
        <fullName evidence="2">RCHY1 zinc-ribbon domain-containing protein</fullName>
    </recommendedName>
</protein>
<feature type="region of interest" description="Disordered" evidence="1">
    <location>
        <begin position="82"/>
        <end position="106"/>
    </location>
</feature>
<reference evidence="4" key="1">
    <citation type="submission" date="2018-12" db="EMBL/GenBank/DDBJ databases">
        <title>The complete genome of Metarhizium rileyi, a key fungal pathogen of Lepidoptera.</title>
        <authorList>
            <person name="Binneck E."/>
            <person name="Lastra C.C.L."/>
            <person name="Sosa-Gomez D.R."/>
        </authorList>
    </citation>
    <scope>NUCLEOTIDE SEQUENCE [LARGE SCALE GENOMIC DNA]</scope>
    <source>
        <strain evidence="4">Cep018-CH2</strain>
    </source>
</reference>
<evidence type="ECO:0000256" key="1">
    <source>
        <dbReference type="SAM" id="MobiDB-lite"/>
    </source>
</evidence>
<dbReference type="GO" id="GO:0061630">
    <property type="term" value="F:ubiquitin protein ligase activity"/>
    <property type="evidence" value="ECO:0007669"/>
    <property type="project" value="TreeGrafter"/>
</dbReference>
<dbReference type="GO" id="GO:0006511">
    <property type="term" value="P:ubiquitin-dependent protein catabolic process"/>
    <property type="evidence" value="ECO:0007669"/>
    <property type="project" value="TreeGrafter"/>
</dbReference>
<feature type="domain" description="RCHY1 zinc-ribbon" evidence="2">
    <location>
        <begin position="1"/>
        <end position="56"/>
    </location>
</feature>